<evidence type="ECO:0000313" key="3">
    <source>
        <dbReference type="EMBL" id="KKB10280.1"/>
    </source>
</evidence>
<protein>
    <recommendedName>
        <fullName evidence="2">Aminoglycoside phosphotransferase domain-containing protein</fullName>
    </recommendedName>
</protein>
<dbReference type="STRING" id="429727.VE26_04970"/>
<dbReference type="InterPro" id="IPR050249">
    <property type="entry name" value="Pseudomonas-type_ThrB"/>
</dbReference>
<dbReference type="PANTHER" id="PTHR21064:SF6">
    <property type="entry name" value="AMINOGLYCOSIDE PHOSPHOTRANSFERASE DOMAIN-CONTAINING PROTEIN"/>
    <property type="match status" value="1"/>
</dbReference>
<feature type="domain" description="Aminoglycoside phosphotransferase" evidence="2">
    <location>
        <begin position="18"/>
        <end position="252"/>
    </location>
</feature>
<reference evidence="3 4" key="1">
    <citation type="submission" date="2015-03" db="EMBL/GenBank/DDBJ databases">
        <authorList>
            <person name="Hassan Y."/>
            <person name="Lepp D."/>
            <person name="Li X.-Z."/>
            <person name="Zhou T."/>
        </authorList>
    </citation>
    <scope>NUCLEOTIDE SEQUENCE [LARGE SCALE GENOMIC DNA]</scope>
    <source>
        <strain evidence="3 4">IPL18</strain>
    </source>
</reference>
<evidence type="ECO:0000259" key="2">
    <source>
        <dbReference type="Pfam" id="PF01636"/>
    </source>
</evidence>
<evidence type="ECO:0000313" key="4">
    <source>
        <dbReference type="Proteomes" id="UP000033649"/>
    </source>
</evidence>
<keyword evidence="4" id="KW-1185">Reference proteome</keyword>
<comment type="caution">
    <text evidence="3">The sequence shown here is derived from an EMBL/GenBank/DDBJ whole genome shotgun (WGS) entry which is preliminary data.</text>
</comment>
<dbReference type="SUPFAM" id="SSF56112">
    <property type="entry name" value="Protein kinase-like (PK-like)"/>
    <property type="match status" value="1"/>
</dbReference>
<accession>A0A0F5FNX9</accession>
<dbReference type="PANTHER" id="PTHR21064">
    <property type="entry name" value="AMINOGLYCOSIDE PHOSPHOTRANSFERASE DOMAIN-CONTAINING PROTEIN-RELATED"/>
    <property type="match status" value="1"/>
</dbReference>
<dbReference type="EMBL" id="JZEY01000054">
    <property type="protein sequence ID" value="KKB10280.1"/>
    <property type="molecule type" value="Genomic_DNA"/>
</dbReference>
<dbReference type="GO" id="GO:0004413">
    <property type="term" value="F:homoserine kinase activity"/>
    <property type="evidence" value="ECO:0007669"/>
    <property type="project" value="TreeGrafter"/>
</dbReference>
<dbReference type="Proteomes" id="UP000033649">
    <property type="component" value="Unassembled WGS sequence"/>
</dbReference>
<dbReference type="Pfam" id="PF01636">
    <property type="entry name" value="APH"/>
    <property type="match status" value="1"/>
</dbReference>
<dbReference type="GO" id="GO:0009088">
    <property type="term" value="P:threonine biosynthetic process"/>
    <property type="evidence" value="ECO:0007669"/>
    <property type="project" value="TreeGrafter"/>
</dbReference>
<name>A0A0F5FNX9_9HYPH</name>
<gene>
    <name evidence="3" type="ORF">VE26_04970</name>
</gene>
<proteinExistence type="inferred from homology"/>
<organism evidence="3 4">
    <name type="scientific">Devosia chinhatensis</name>
    <dbReference type="NCBI Taxonomy" id="429727"/>
    <lineage>
        <taxon>Bacteria</taxon>
        <taxon>Pseudomonadati</taxon>
        <taxon>Pseudomonadota</taxon>
        <taxon>Alphaproteobacteria</taxon>
        <taxon>Hyphomicrobiales</taxon>
        <taxon>Devosiaceae</taxon>
        <taxon>Devosia</taxon>
    </lineage>
</organism>
<dbReference type="InterPro" id="IPR002575">
    <property type="entry name" value="Aminoglycoside_PTrfase"/>
</dbReference>
<dbReference type="InterPro" id="IPR011009">
    <property type="entry name" value="Kinase-like_dom_sf"/>
</dbReference>
<comment type="similarity">
    <text evidence="1">Belongs to the pseudomonas-type ThrB family.</text>
</comment>
<sequence length="312" mass="34447">MLWPELTGAVPRLINYSENHTFLLAAPGGAAYTLRVHRPDYQDSASIDSELAWLGALHRDTDLPVPLAVPGRDGRLIQQVTTHDGLSRHAVLFRFIEGAEPSPSDDLVGLFGVLGEYAARLHAHAADWTRPSGFMRQAWNAKSILDANGLWGDWRVAPGVTPAIRIILDRSSDQLQARLGRYGMAPNRYGLIHADMRLGNILVDGSRVSLIDFDDCGLCWFTYDFAAAISFYETSKTVPELKAAWLDQYCAHRALDPQDIAEIDSMILLRRMALLAWIGSHAETDLAQTHQAGFAEGTADLAERYLAGAIWP</sequence>
<dbReference type="Gene3D" id="3.90.1200.10">
    <property type="match status" value="1"/>
</dbReference>
<dbReference type="AlphaFoldDB" id="A0A0F5FNX9"/>
<evidence type="ECO:0000256" key="1">
    <source>
        <dbReference type="ARBA" id="ARBA00038240"/>
    </source>
</evidence>
<dbReference type="PATRIC" id="fig|429727.3.peg.1032"/>